<dbReference type="Proteomes" id="UP000198680">
    <property type="component" value="Unassembled WGS sequence"/>
</dbReference>
<dbReference type="AlphaFoldDB" id="A0A1G9V0Q2"/>
<dbReference type="RefSeq" id="WP_217636137.1">
    <property type="nucleotide sequence ID" value="NZ_FNHE01000007.1"/>
</dbReference>
<dbReference type="EMBL" id="FNHE01000007">
    <property type="protein sequence ID" value="SDM65718.1"/>
    <property type="molecule type" value="Genomic_DNA"/>
</dbReference>
<keyword evidence="2" id="KW-1185">Reference proteome</keyword>
<dbReference type="STRING" id="1137991.SAMN05660642_03033"/>
<dbReference type="SUPFAM" id="SSF46955">
    <property type="entry name" value="Putative DNA-binding domain"/>
    <property type="match status" value="1"/>
</dbReference>
<evidence type="ECO:0008006" key="3">
    <source>
        <dbReference type="Google" id="ProtNLM"/>
    </source>
</evidence>
<dbReference type="InterPro" id="IPR009061">
    <property type="entry name" value="DNA-bd_dom_put_sf"/>
</dbReference>
<accession>A0A1G9V0Q2</accession>
<name>A0A1G9V0Q2_9ACTN</name>
<gene>
    <name evidence="1" type="ORF">SAMN05660642_03033</name>
</gene>
<proteinExistence type="predicted"/>
<organism evidence="1 2">
    <name type="scientific">Geodermatophilus siccatus</name>
    <dbReference type="NCBI Taxonomy" id="1137991"/>
    <lineage>
        <taxon>Bacteria</taxon>
        <taxon>Bacillati</taxon>
        <taxon>Actinomycetota</taxon>
        <taxon>Actinomycetes</taxon>
        <taxon>Geodermatophilales</taxon>
        <taxon>Geodermatophilaceae</taxon>
        <taxon>Geodermatophilus</taxon>
    </lineage>
</organism>
<sequence>MRRREAARFLGLAPRTLANWACIPGRGPSFHRVGRTVLYDMGELRAFVAAGRIEMGKRA</sequence>
<reference evidence="2" key="1">
    <citation type="submission" date="2016-10" db="EMBL/GenBank/DDBJ databases">
        <authorList>
            <person name="Varghese N."/>
            <person name="Submissions S."/>
        </authorList>
    </citation>
    <scope>NUCLEOTIDE SEQUENCE [LARGE SCALE GENOMIC DNA]</scope>
    <source>
        <strain evidence="2">DSM 45419</strain>
    </source>
</reference>
<evidence type="ECO:0000313" key="1">
    <source>
        <dbReference type="EMBL" id="SDM65718.1"/>
    </source>
</evidence>
<evidence type="ECO:0000313" key="2">
    <source>
        <dbReference type="Proteomes" id="UP000198680"/>
    </source>
</evidence>
<protein>
    <recommendedName>
        <fullName evidence="3">Helix-turn-helix domain-containing protein</fullName>
    </recommendedName>
</protein>